<organism evidence="1 2">
    <name type="scientific">Coprinellus micaceus</name>
    <name type="common">Glistening ink-cap mushroom</name>
    <name type="synonym">Coprinus micaceus</name>
    <dbReference type="NCBI Taxonomy" id="71717"/>
    <lineage>
        <taxon>Eukaryota</taxon>
        <taxon>Fungi</taxon>
        <taxon>Dikarya</taxon>
        <taxon>Basidiomycota</taxon>
        <taxon>Agaricomycotina</taxon>
        <taxon>Agaricomycetes</taxon>
        <taxon>Agaricomycetidae</taxon>
        <taxon>Agaricales</taxon>
        <taxon>Agaricineae</taxon>
        <taxon>Psathyrellaceae</taxon>
        <taxon>Coprinellus</taxon>
    </lineage>
</organism>
<proteinExistence type="predicted"/>
<reference evidence="1 2" key="1">
    <citation type="journal article" date="2019" name="Nat. Ecol. Evol.">
        <title>Megaphylogeny resolves global patterns of mushroom evolution.</title>
        <authorList>
            <person name="Varga T."/>
            <person name="Krizsan K."/>
            <person name="Foldi C."/>
            <person name="Dima B."/>
            <person name="Sanchez-Garcia M."/>
            <person name="Sanchez-Ramirez S."/>
            <person name="Szollosi G.J."/>
            <person name="Szarkandi J.G."/>
            <person name="Papp V."/>
            <person name="Albert L."/>
            <person name="Andreopoulos W."/>
            <person name="Angelini C."/>
            <person name="Antonin V."/>
            <person name="Barry K.W."/>
            <person name="Bougher N.L."/>
            <person name="Buchanan P."/>
            <person name="Buyck B."/>
            <person name="Bense V."/>
            <person name="Catcheside P."/>
            <person name="Chovatia M."/>
            <person name="Cooper J."/>
            <person name="Damon W."/>
            <person name="Desjardin D."/>
            <person name="Finy P."/>
            <person name="Geml J."/>
            <person name="Haridas S."/>
            <person name="Hughes K."/>
            <person name="Justo A."/>
            <person name="Karasinski D."/>
            <person name="Kautmanova I."/>
            <person name="Kiss B."/>
            <person name="Kocsube S."/>
            <person name="Kotiranta H."/>
            <person name="LaButti K.M."/>
            <person name="Lechner B.E."/>
            <person name="Liimatainen K."/>
            <person name="Lipzen A."/>
            <person name="Lukacs Z."/>
            <person name="Mihaltcheva S."/>
            <person name="Morgado L.N."/>
            <person name="Niskanen T."/>
            <person name="Noordeloos M.E."/>
            <person name="Ohm R.A."/>
            <person name="Ortiz-Santana B."/>
            <person name="Ovrebo C."/>
            <person name="Racz N."/>
            <person name="Riley R."/>
            <person name="Savchenko A."/>
            <person name="Shiryaev A."/>
            <person name="Soop K."/>
            <person name="Spirin V."/>
            <person name="Szebenyi C."/>
            <person name="Tomsovsky M."/>
            <person name="Tulloss R.E."/>
            <person name="Uehling J."/>
            <person name="Grigoriev I.V."/>
            <person name="Vagvolgyi C."/>
            <person name="Papp T."/>
            <person name="Martin F.M."/>
            <person name="Miettinen O."/>
            <person name="Hibbett D.S."/>
            <person name="Nagy L.G."/>
        </authorList>
    </citation>
    <scope>NUCLEOTIDE SEQUENCE [LARGE SCALE GENOMIC DNA]</scope>
    <source>
        <strain evidence="1 2">FP101781</strain>
    </source>
</reference>
<keyword evidence="2" id="KW-1185">Reference proteome</keyword>
<dbReference type="Proteomes" id="UP000298030">
    <property type="component" value="Unassembled WGS sequence"/>
</dbReference>
<dbReference type="EMBL" id="QPFP01000002">
    <property type="protein sequence ID" value="TEB38756.1"/>
    <property type="molecule type" value="Genomic_DNA"/>
</dbReference>
<sequence length="140" mass="15719">MARQHVLLSLTYLRSGHHPTHTIHLEVSLRSRGATLLHRIFSDNDRTSRSPKMPLFISNPRDPTPHPHPHYATLRYPDPGGKAWCRGAAWLCAFSTISILDCTASHLPSFWAVTLRSTVKVWRPNACGDDAEKSLLTCRG</sequence>
<dbReference type="AlphaFoldDB" id="A0A4Y7TX49"/>
<comment type="caution">
    <text evidence="1">The sequence shown here is derived from an EMBL/GenBank/DDBJ whole genome shotgun (WGS) entry which is preliminary data.</text>
</comment>
<evidence type="ECO:0000313" key="2">
    <source>
        <dbReference type="Proteomes" id="UP000298030"/>
    </source>
</evidence>
<evidence type="ECO:0000313" key="1">
    <source>
        <dbReference type="EMBL" id="TEB38756.1"/>
    </source>
</evidence>
<gene>
    <name evidence="1" type="ORF">FA13DRAFT_398288</name>
</gene>
<accession>A0A4Y7TX49</accession>
<name>A0A4Y7TX49_COPMI</name>
<protein>
    <submittedName>
        <fullName evidence="1">Uncharacterized protein</fullName>
    </submittedName>
</protein>